<evidence type="ECO:0000313" key="3">
    <source>
        <dbReference type="Proteomes" id="UP001180551"/>
    </source>
</evidence>
<dbReference type="Proteomes" id="UP001180551">
    <property type="component" value="Unassembled WGS sequence"/>
</dbReference>
<accession>A0ABU2T8X0</accession>
<dbReference type="EMBL" id="JAVRFE010000019">
    <property type="protein sequence ID" value="MDT0457360.1"/>
    <property type="molecule type" value="Genomic_DNA"/>
</dbReference>
<keyword evidence="1" id="KW-1133">Transmembrane helix</keyword>
<keyword evidence="1" id="KW-0812">Transmembrane</keyword>
<gene>
    <name evidence="2" type="ORF">RM550_16705</name>
</gene>
<evidence type="ECO:0008006" key="4">
    <source>
        <dbReference type="Google" id="ProtNLM"/>
    </source>
</evidence>
<feature type="transmembrane region" description="Helical" evidence="1">
    <location>
        <begin position="36"/>
        <end position="55"/>
    </location>
</feature>
<feature type="transmembrane region" description="Helical" evidence="1">
    <location>
        <begin position="175"/>
        <end position="194"/>
    </location>
</feature>
<organism evidence="2 3">
    <name type="scientific">Streptomyces mooreae</name>
    <dbReference type="NCBI Taxonomy" id="3075523"/>
    <lineage>
        <taxon>Bacteria</taxon>
        <taxon>Bacillati</taxon>
        <taxon>Actinomycetota</taxon>
        <taxon>Actinomycetes</taxon>
        <taxon>Kitasatosporales</taxon>
        <taxon>Streptomycetaceae</taxon>
        <taxon>Streptomyces</taxon>
    </lineage>
</organism>
<keyword evidence="3" id="KW-1185">Reference proteome</keyword>
<name>A0ABU2T8X0_9ACTN</name>
<dbReference type="RefSeq" id="WP_311624503.1">
    <property type="nucleotide sequence ID" value="NZ_JAVRFE010000019.1"/>
</dbReference>
<protein>
    <recommendedName>
        <fullName evidence="4">PE-PGRS family protein</fullName>
    </recommendedName>
</protein>
<feature type="transmembrane region" description="Helical" evidence="1">
    <location>
        <begin position="148"/>
        <end position="166"/>
    </location>
</feature>
<proteinExistence type="predicted"/>
<evidence type="ECO:0000313" key="2">
    <source>
        <dbReference type="EMBL" id="MDT0457360.1"/>
    </source>
</evidence>
<reference evidence="2" key="1">
    <citation type="submission" date="2024-05" db="EMBL/GenBank/DDBJ databases">
        <title>30 novel species of actinomycetes from the DSMZ collection.</title>
        <authorList>
            <person name="Nouioui I."/>
        </authorList>
    </citation>
    <scope>NUCLEOTIDE SEQUENCE</scope>
    <source>
        <strain evidence="2">DSM 41527</strain>
    </source>
</reference>
<keyword evidence="1" id="KW-0472">Membrane</keyword>
<feature type="transmembrane region" description="Helical" evidence="1">
    <location>
        <begin position="12"/>
        <end position="30"/>
    </location>
</feature>
<comment type="caution">
    <text evidence="2">The sequence shown here is derived from an EMBL/GenBank/DDBJ whole genome shotgun (WGS) entry which is preliminary data.</text>
</comment>
<evidence type="ECO:0000256" key="1">
    <source>
        <dbReference type="SAM" id="Phobius"/>
    </source>
</evidence>
<sequence>MTAGSVSRAARAATFAVVCVTTAALGHALMSVQPVPAGALVAALGATGAAAWWSAGRERGGFAVTGSAVVAQLALHSLFGLAQSCRSVPGQETAHSASMVPRGDMTGMSHLAGMAGRLAASTAHMGDIGAMRGEMSELQMVHSGHGTFGMFLAHVLAALVCGLWLWRGEAAAFRLARSVAAVWFAPLMLVLAALDPPDLKPTARPVAGSGHVLRLRGVFLHHVLSRRGPPKPSFCC</sequence>
<feature type="transmembrane region" description="Helical" evidence="1">
    <location>
        <begin position="62"/>
        <end position="82"/>
    </location>
</feature>